<evidence type="ECO:0000313" key="2">
    <source>
        <dbReference type="EMBL" id="CDW71503.1"/>
    </source>
</evidence>
<dbReference type="Gene3D" id="2.60.120.920">
    <property type="match status" value="1"/>
</dbReference>
<accession>A0A077ZNL0</accession>
<evidence type="ECO:0000256" key="1">
    <source>
        <dbReference type="SAM" id="MobiDB-lite"/>
    </source>
</evidence>
<sequence>MRKNIILEVESQLQILSSIKDQKGNLLILNILDVLDKREEHEYFLRNPNLFEFRKIKRPQTAGKYLTPRQTHPQLFYQPNSKVQKKLRMELLKTIVERPPSQSNMRSPFRDEFKKVLLLRTLNKSMAKALESHSDQIIFEKSDTLKEILSHREQFHKKKNQLTNSSIKIRDLVQRKPIQLEAQSTPFLCQDEEVQKIVKQQEFTKFEKVMLFQKLRRQIINPEKGEELLRFSSKYKSHSIIQLKNNEFNAYSQIKNVNGAIGTVYLSTPLPSNEQVIKRYQDKETNSFYFEFKIVNVENKVQQNQQQEKKINSNTHSQCYCRFGLATLNFQYDYCNQIDIKTKATIQVDPNTIRGYQSVVIGDDVHSFGISTHDQKCFHRRNELNTPGYMLDQLIHSQDNVGVLICLDGLARKLLLIEDQKKREAKRLHDFMQKQKTRPINEVKEDLFKNMPKFLSFKSNDEESKGSVTNRSRNKSKNNTLNIKKSNTMIRLSIQKEMPKQIAEPNDLFMEIFSNGKSIGLINLPLEIFQSKSGVYLAFNVYPLNYLKLNTGQRPFKYDPSVSSLSFRKFKYLSLQSLVEFHEQLDQEQEEQHQKIGI</sequence>
<name>A0A077ZNL0_STYLE</name>
<dbReference type="EMBL" id="CCKQ01000429">
    <property type="protein sequence ID" value="CDW71503.1"/>
    <property type="molecule type" value="Genomic_DNA"/>
</dbReference>
<protein>
    <submittedName>
        <fullName evidence="2">Uncharacterized protein</fullName>
    </submittedName>
</protein>
<dbReference type="Proteomes" id="UP000039865">
    <property type="component" value="Unassembled WGS sequence"/>
</dbReference>
<feature type="region of interest" description="Disordered" evidence="1">
    <location>
        <begin position="458"/>
        <end position="479"/>
    </location>
</feature>
<proteinExistence type="predicted"/>
<dbReference type="AlphaFoldDB" id="A0A077ZNL0"/>
<feature type="compositionally biased region" description="Polar residues" evidence="1">
    <location>
        <begin position="466"/>
        <end position="479"/>
    </location>
</feature>
<keyword evidence="3" id="KW-1185">Reference proteome</keyword>
<organism evidence="2 3">
    <name type="scientific">Stylonychia lemnae</name>
    <name type="common">Ciliate</name>
    <dbReference type="NCBI Taxonomy" id="5949"/>
    <lineage>
        <taxon>Eukaryota</taxon>
        <taxon>Sar</taxon>
        <taxon>Alveolata</taxon>
        <taxon>Ciliophora</taxon>
        <taxon>Intramacronucleata</taxon>
        <taxon>Spirotrichea</taxon>
        <taxon>Stichotrichia</taxon>
        <taxon>Sporadotrichida</taxon>
        <taxon>Oxytrichidae</taxon>
        <taxon>Stylonychinae</taxon>
        <taxon>Stylonychia</taxon>
    </lineage>
</organism>
<evidence type="ECO:0000313" key="3">
    <source>
        <dbReference type="Proteomes" id="UP000039865"/>
    </source>
</evidence>
<dbReference type="InterPro" id="IPR043136">
    <property type="entry name" value="B30.2/SPRY_sf"/>
</dbReference>
<dbReference type="InParanoid" id="A0A077ZNL0"/>
<gene>
    <name evidence="2" type="primary">Contig1701.g1846</name>
    <name evidence="2" type="ORF">STYLEM_449</name>
</gene>
<reference evidence="2 3" key="1">
    <citation type="submission" date="2014-06" db="EMBL/GenBank/DDBJ databases">
        <authorList>
            <person name="Swart Estienne"/>
        </authorList>
    </citation>
    <scope>NUCLEOTIDE SEQUENCE [LARGE SCALE GENOMIC DNA]</scope>
    <source>
        <strain evidence="2 3">130c</strain>
    </source>
</reference>